<sequence length="82" mass="8762">MGIGPTGQIYLNCARKDPCKGFKGGCGFFAWLEVYLSQCAIKNVPIIVTLLFPCGIKLSQSQANPPVQFLVSFNLGACACFG</sequence>
<comment type="caution">
    <text evidence="1">The sequence shown here is derived from an EMBL/GenBank/DDBJ whole genome shotgun (WGS) entry which is preliminary data.</text>
</comment>
<dbReference type="AlphaFoldDB" id="A0A9P6NGE9"/>
<dbReference type="Proteomes" id="UP000886653">
    <property type="component" value="Unassembled WGS sequence"/>
</dbReference>
<evidence type="ECO:0000313" key="2">
    <source>
        <dbReference type="Proteomes" id="UP000886653"/>
    </source>
</evidence>
<protein>
    <submittedName>
        <fullName evidence="1">Uncharacterized protein</fullName>
    </submittedName>
</protein>
<dbReference type="EMBL" id="MU167311">
    <property type="protein sequence ID" value="KAG0143732.1"/>
    <property type="molecule type" value="Genomic_DNA"/>
</dbReference>
<evidence type="ECO:0000313" key="1">
    <source>
        <dbReference type="EMBL" id="KAG0143732.1"/>
    </source>
</evidence>
<reference evidence="1" key="1">
    <citation type="submission" date="2013-11" db="EMBL/GenBank/DDBJ databases">
        <title>Genome sequence of the fusiform rust pathogen reveals effectors for host alternation and coevolution with pine.</title>
        <authorList>
            <consortium name="DOE Joint Genome Institute"/>
            <person name="Smith K."/>
            <person name="Pendleton A."/>
            <person name="Kubisiak T."/>
            <person name="Anderson C."/>
            <person name="Salamov A."/>
            <person name="Aerts A."/>
            <person name="Riley R."/>
            <person name="Clum A."/>
            <person name="Lindquist E."/>
            <person name="Ence D."/>
            <person name="Campbell M."/>
            <person name="Kronenberg Z."/>
            <person name="Feau N."/>
            <person name="Dhillon B."/>
            <person name="Hamelin R."/>
            <person name="Burleigh J."/>
            <person name="Smith J."/>
            <person name="Yandell M."/>
            <person name="Nelson C."/>
            <person name="Grigoriev I."/>
            <person name="Davis J."/>
        </authorList>
    </citation>
    <scope>NUCLEOTIDE SEQUENCE</scope>
    <source>
        <strain evidence="1">G11</strain>
    </source>
</reference>
<accession>A0A9P6NGE9</accession>
<keyword evidence="2" id="KW-1185">Reference proteome</keyword>
<feature type="non-terminal residue" evidence="1">
    <location>
        <position position="82"/>
    </location>
</feature>
<organism evidence="1 2">
    <name type="scientific">Cronartium quercuum f. sp. fusiforme G11</name>
    <dbReference type="NCBI Taxonomy" id="708437"/>
    <lineage>
        <taxon>Eukaryota</taxon>
        <taxon>Fungi</taxon>
        <taxon>Dikarya</taxon>
        <taxon>Basidiomycota</taxon>
        <taxon>Pucciniomycotina</taxon>
        <taxon>Pucciniomycetes</taxon>
        <taxon>Pucciniales</taxon>
        <taxon>Coleosporiaceae</taxon>
        <taxon>Cronartium</taxon>
    </lineage>
</organism>
<gene>
    <name evidence="1" type="ORF">CROQUDRAFT_660808</name>
</gene>
<proteinExistence type="predicted"/>
<name>A0A9P6NGE9_9BASI</name>